<reference evidence="1 2" key="1">
    <citation type="submission" date="2018-11" db="EMBL/GenBank/DDBJ databases">
        <authorList>
            <consortium name="Pathogen Informatics"/>
        </authorList>
    </citation>
    <scope>NUCLEOTIDE SEQUENCE [LARGE SCALE GENOMIC DNA]</scope>
</reference>
<name>A0A3P7P445_DIBLA</name>
<sequence length="258" mass="28530">MCQVVIPAIVTAAVVSSLRFAMDIVEGDGRIVVCDTIWAKGKSTLRSLVMTAIGEEYRHVFWGFSAFYIFVLLYTRSSVTREPISNFHGDERSLFIALFRLRLHQYVEKDLFANRNLSPALVAATVNAVLLVFQVTRAEPNPAIPFMPKFKSVFAEYLQPLFTGPAWTKILGYVNQFPKLSGIDPSTKLDASLLDPIALTAPVLPDLGMSVCFRYNMGSTGTCAVWWPHPPQLQTIVEPLDAAPAAGPLPASTRQPHY</sequence>
<proteinExistence type="predicted"/>
<gene>
    <name evidence="1" type="ORF">DILT_LOCUS11080</name>
</gene>
<evidence type="ECO:0000313" key="2">
    <source>
        <dbReference type="Proteomes" id="UP000281553"/>
    </source>
</evidence>
<dbReference type="AlphaFoldDB" id="A0A3P7P445"/>
<evidence type="ECO:0000313" key="1">
    <source>
        <dbReference type="EMBL" id="VDN15249.1"/>
    </source>
</evidence>
<keyword evidence="2" id="KW-1185">Reference proteome</keyword>
<feature type="non-terminal residue" evidence="1">
    <location>
        <position position="258"/>
    </location>
</feature>
<dbReference type="OrthoDB" id="6255011at2759"/>
<organism evidence="1 2">
    <name type="scientific">Dibothriocephalus latus</name>
    <name type="common">Fish tapeworm</name>
    <name type="synonym">Diphyllobothrium latum</name>
    <dbReference type="NCBI Taxonomy" id="60516"/>
    <lineage>
        <taxon>Eukaryota</taxon>
        <taxon>Metazoa</taxon>
        <taxon>Spiralia</taxon>
        <taxon>Lophotrochozoa</taxon>
        <taxon>Platyhelminthes</taxon>
        <taxon>Cestoda</taxon>
        <taxon>Eucestoda</taxon>
        <taxon>Diphyllobothriidea</taxon>
        <taxon>Diphyllobothriidae</taxon>
        <taxon>Dibothriocephalus</taxon>
    </lineage>
</organism>
<dbReference type="Proteomes" id="UP000281553">
    <property type="component" value="Unassembled WGS sequence"/>
</dbReference>
<accession>A0A3P7P445</accession>
<dbReference type="EMBL" id="UYRU01061880">
    <property type="protein sequence ID" value="VDN15249.1"/>
    <property type="molecule type" value="Genomic_DNA"/>
</dbReference>
<protein>
    <submittedName>
        <fullName evidence="1">Uncharacterized protein</fullName>
    </submittedName>
</protein>